<dbReference type="Gene3D" id="2.170.130.10">
    <property type="entry name" value="TonB-dependent receptor, plug domain"/>
    <property type="match status" value="1"/>
</dbReference>
<dbReference type="SUPFAM" id="SSF56935">
    <property type="entry name" value="Porins"/>
    <property type="match status" value="1"/>
</dbReference>
<evidence type="ECO:0000313" key="15">
    <source>
        <dbReference type="Proteomes" id="UP000194841"/>
    </source>
</evidence>
<dbReference type="Gene3D" id="2.60.40.1120">
    <property type="entry name" value="Carboxypeptidase-like, regulatory domain"/>
    <property type="match status" value="1"/>
</dbReference>
<dbReference type="GO" id="GO:0015344">
    <property type="term" value="F:siderophore uptake transmembrane transporter activity"/>
    <property type="evidence" value="ECO:0007669"/>
    <property type="project" value="TreeGrafter"/>
</dbReference>
<dbReference type="PANTHER" id="PTHR30069">
    <property type="entry name" value="TONB-DEPENDENT OUTER MEMBRANE RECEPTOR"/>
    <property type="match status" value="1"/>
</dbReference>
<dbReference type="PROSITE" id="PS52016">
    <property type="entry name" value="TONB_DEPENDENT_REC_3"/>
    <property type="match status" value="1"/>
</dbReference>
<dbReference type="EMBL" id="MWPV01000005">
    <property type="protein sequence ID" value="OUL56823.1"/>
    <property type="molecule type" value="Genomic_DNA"/>
</dbReference>
<dbReference type="Pfam" id="PF00593">
    <property type="entry name" value="TonB_dep_Rec_b-barrel"/>
    <property type="match status" value="1"/>
</dbReference>
<evidence type="ECO:0000256" key="1">
    <source>
        <dbReference type="ARBA" id="ARBA00004571"/>
    </source>
</evidence>
<evidence type="ECO:0000256" key="5">
    <source>
        <dbReference type="ARBA" id="ARBA00023077"/>
    </source>
</evidence>
<organism evidence="14 15">
    <name type="scientific">Pseudoalteromonas ulvae</name>
    <dbReference type="NCBI Taxonomy" id="107327"/>
    <lineage>
        <taxon>Bacteria</taxon>
        <taxon>Pseudomonadati</taxon>
        <taxon>Pseudomonadota</taxon>
        <taxon>Gammaproteobacteria</taxon>
        <taxon>Alteromonadales</taxon>
        <taxon>Pseudoalteromonadaceae</taxon>
        <taxon>Pseudoalteromonas</taxon>
    </lineage>
</organism>
<keyword evidence="5 9" id="KW-0798">TonB box</keyword>
<dbReference type="InterPro" id="IPR012910">
    <property type="entry name" value="Plug_dom"/>
</dbReference>
<dbReference type="PANTHER" id="PTHR30069:SF40">
    <property type="entry name" value="TONB-DEPENDENT RECEPTOR NMB0964-RELATED"/>
    <property type="match status" value="1"/>
</dbReference>
<dbReference type="RefSeq" id="WP_086745077.1">
    <property type="nucleotide sequence ID" value="NZ_MWPV01000005.1"/>
</dbReference>
<keyword evidence="7 8" id="KW-0998">Cell outer membrane</keyword>
<evidence type="ECO:0000256" key="7">
    <source>
        <dbReference type="ARBA" id="ARBA00023237"/>
    </source>
</evidence>
<evidence type="ECO:0000313" key="14">
    <source>
        <dbReference type="EMBL" id="OUL56823.1"/>
    </source>
</evidence>
<dbReference type="Pfam" id="PF07715">
    <property type="entry name" value="Plug"/>
    <property type="match status" value="1"/>
</dbReference>
<keyword evidence="4 8" id="KW-0812">Transmembrane</keyword>
<evidence type="ECO:0000256" key="9">
    <source>
        <dbReference type="RuleBase" id="RU003357"/>
    </source>
</evidence>
<evidence type="ECO:0000256" key="2">
    <source>
        <dbReference type="ARBA" id="ARBA00022448"/>
    </source>
</evidence>
<evidence type="ECO:0000259" key="13">
    <source>
        <dbReference type="Pfam" id="PF07715"/>
    </source>
</evidence>
<keyword evidence="11" id="KW-0732">Signal</keyword>
<dbReference type="GO" id="GO:0044718">
    <property type="term" value="P:siderophore transmembrane transport"/>
    <property type="evidence" value="ECO:0007669"/>
    <property type="project" value="TreeGrafter"/>
</dbReference>
<proteinExistence type="inferred from homology"/>
<gene>
    <name evidence="14" type="ORF">B1199_15740</name>
</gene>
<comment type="caution">
    <text evidence="14">The sequence shown here is derived from an EMBL/GenBank/DDBJ whole genome shotgun (WGS) entry which is preliminary data.</text>
</comment>
<protein>
    <submittedName>
        <fullName evidence="14">Ligand-gated channel protein</fullName>
    </submittedName>
</protein>
<dbReference type="InterPro" id="IPR008969">
    <property type="entry name" value="CarboxyPept-like_regulatory"/>
</dbReference>
<evidence type="ECO:0000259" key="12">
    <source>
        <dbReference type="Pfam" id="PF00593"/>
    </source>
</evidence>
<feature type="domain" description="TonB-dependent receptor-like beta-barrel" evidence="12">
    <location>
        <begin position="402"/>
        <end position="778"/>
    </location>
</feature>
<comment type="subcellular location">
    <subcellularLocation>
        <location evidence="1 8">Cell outer membrane</location>
        <topology evidence="1 8">Multi-pass membrane protein</topology>
    </subcellularLocation>
</comment>
<evidence type="ECO:0000256" key="4">
    <source>
        <dbReference type="ARBA" id="ARBA00022692"/>
    </source>
</evidence>
<evidence type="ECO:0000256" key="8">
    <source>
        <dbReference type="PROSITE-ProRule" id="PRU01360"/>
    </source>
</evidence>
<dbReference type="InterPro" id="IPR037066">
    <property type="entry name" value="Plug_dom_sf"/>
</dbReference>
<keyword evidence="3 8" id="KW-1134">Transmembrane beta strand</keyword>
<evidence type="ECO:0000256" key="6">
    <source>
        <dbReference type="ARBA" id="ARBA00023136"/>
    </source>
</evidence>
<dbReference type="GO" id="GO:0009279">
    <property type="term" value="C:cell outer membrane"/>
    <property type="evidence" value="ECO:0007669"/>
    <property type="project" value="UniProtKB-SubCell"/>
</dbReference>
<dbReference type="InterPro" id="IPR000531">
    <property type="entry name" value="Beta-barrel_TonB"/>
</dbReference>
<dbReference type="AlphaFoldDB" id="A0A244CMI6"/>
<dbReference type="InterPro" id="IPR039426">
    <property type="entry name" value="TonB-dep_rcpt-like"/>
</dbReference>
<evidence type="ECO:0000256" key="11">
    <source>
        <dbReference type="SAM" id="SignalP"/>
    </source>
</evidence>
<dbReference type="Proteomes" id="UP000194841">
    <property type="component" value="Unassembled WGS sequence"/>
</dbReference>
<feature type="chain" id="PRO_5012037799" evidence="11">
    <location>
        <begin position="22"/>
        <end position="809"/>
    </location>
</feature>
<feature type="signal peptide" evidence="11">
    <location>
        <begin position="1"/>
        <end position="21"/>
    </location>
</feature>
<feature type="compositionally biased region" description="Basic and acidic residues" evidence="10">
    <location>
        <begin position="509"/>
        <end position="527"/>
    </location>
</feature>
<dbReference type="InterPro" id="IPR036942">
    <property type="entry name" value="Beta-barrel_TonB_sf"/>
</dbReference>
<feature type="region of interest" description="Disordered" evidence="10">
    <location>
        <begin position="509"/>
        <end position="530"/>
    </location>
</feature>
<reference evidence="14 15" key="1">
    <citation type="submission" date="2017-02" db="EMBL/GenBank/DDBJ databases">
        <title>Pseudoalteromonas ulvae TC14 Genome.</title>
        <authorList>
            <person name="Molmeret M."/>
        </authorList>
    </citation>
    <scope>NUCLEOTIDE SEQUENCE [LARGE SCALE GENOMIC DNA]</scope>
    <source>
        <strain evidence="14">TC14</strain>
    </source>
</reference>
<evidence type="ECO:0000256" key="10">
    <source>
        <dbReference type="SAM" id="MobiDB-lite"/>
    </source>
</evidence>
<dbReference type="SUPFAM" id="SSF49464">
    <property type="entry name" value="Carboxypeptidase regulatory domain-like"/>
    <property type="match status" value="1"/>
</dbReference>
<dbReference type="OrthoDB" id="9795928at2"/>
<comment type="similarity">
    <text evidence="8 9">Belongs to the TonB-dependent receptor family.</text>
</comment>
<keyword evidence="15" id="KW-1185">Reference proteome</keyword>
<dbReference type="Pfam" id="PF13715">
    <property type="entry name" value="CarbopepD_reg_2"/>
    <property type="match status" value="1"/>
</dbReference>
<feature type="domain" description="TonB-dependent receptor plug" evidence="13">
    <location>
        <begin position="112"/>
        <end position="217"/>
    </location>
</feature>
<sequence>MKHTLLYATIISALGLSHAQAAQINGQVLNENKQPVSGASIHIHGKDKAVYSDENGHFTLNIDAQGQLHISKDDYIDQRIAINETQNTLVVELLKSSIETVTVYASGLHKTNMDMASPVTVLSGDTLKNRSQATLGETLKGLPGVNSTYFGPVSSSPIIRGLDGPRVKVLQNGLDSSDASRIGADHATTNESLTAQQIEVLRGPATLLYGSGAIGGVVNIVDQRIPTDQLDEFQGAGEIRYDTVSEGKTATINLATGKNGFNVNLNALRRQSEDYKIPSMHVDEHHDDHEETQGGEHDSHEESHEIVDKIENTFIDSTIFDFGASYVAEHLTFGVSYGNINTEYGIPGHEHGHEEHAHEGHEDEEHDEGKEAEHNVYALLEQDRWQALAVYTPHNDIVEKVEAKLGYTQYQHAEIEGGIIGTIFKNDTNEARISVEHTLGQWHGVAGYHFYRSDYEALGDEAFSPSSKTSQNALFVLQERKVGDITIELGARYEQFKLDATDIELEHGHDTHSEHEEHGEEEHHEESSYNETFDNLSLSAGLVWNFAPGYSSSFNVTHSERAPSSAELLSNGLHISTGTYDLGLGYEIEDGEIHFEPEDIKQETANNFDLTFRKFSGDFGFTVNLYYNQVDNFYFQQATEYAFDSHDHELVHISEDDEDAAAVYQYASQDATLYGLEYDLHYAISPDVVLKVFGDHSQVQFDDDSYLPRLPANKLGSAVNWNIQDIKLTASVTHYFEQDKIAFNESVTDSYNLIDLGADYQFNINKVDANLYVNINNLTDELAFSHSSFIKDIAPLPGRNIALGIRAYF</sequence>
<accession>A0A244CMI6</accession>
<keyword evidence="2 8" id="KW-0813">Transport</keyword>
<evidence type="ECO:0000256" key="3">
    <source>
        <dbReference type="ARBA" id="ARBA00022452"/>
    </source>
</evidence>
<dbReference type="Gene3D" id="2.40.170.20">
    <property type="entry name" value="TonB-dependent receptor, beta-barrel domain"/>
    <property type="match status" value="1"/>
</dbReference>
<keyword evidence="6 8" id="KW-0472">Membrane</keyword>
<name>A0A244CMI6_PSEDV</name>